<dbReference type="AlphaFoldDB" id="A0A8E2E9K3"/>
<dbReference type="InterPro" id="IPR027417">
    <property type="entry name" value="P-loop_NTPase"/>
</dbReference>
<dbReference type="PANTHER" id="PTHR11566">
    <property type="entry name" value="DYNAMIN"/>
    <property type="match status" value="1"/>
</dbReference>
<evidence type="ECO:0000256" key="2">
    <source>
        <dbReference type="ARBA" id="ARBA00023134"/>
    </source>
</evidence>
<dbReference type="GO" id="GO:0005874">
    <property type="term" value="C:microtubule"/>
    <property type="evidence" value="ECO:0007669"/>
    <property type="project" value="TreeGrafter"/>
</dbReference>
<keyword evidence="1" id="KW-0547">Nucleotide-binding</keyword>
<evidence type="ECO:0000313" key="7">
    <source>
        <dbReference type="Proteomes" id="UP000250266"/>
    </source>
</evidence>
<dbReference type="Gene3D" id="1.20.120.1240">
    <property type="entry name" value="Dynamin, middle domain"/>
    <property type="match status" value="1"/>
</dbReference>
<dbReference type="SMART" id="SM00053">
    <property type="entry name" value="DYNc"/>
    <property type="match status" value="1"/>
</dbReference>
<reference evidence="6 7" key="1">
    <citation type="journal article" date="2016" name="Nat. Commun.">
        <title>Ectomycorrhizal ecology is imprinted in the genome of the dominant symbiotic fungus Cenococcum geophilum.</title>
        <authorList>
            <consortium name="DOE Joint Genome Institute"/>
            <person name="Peter M."/>
            <person name="Kohler A."/>
            <person name="Ohm R.A."/>
            <person name="Kuo A."/>
            <person name="Krutzmann J."/>
            <person name="Morin E."/>
            <person name="Arend M."/>
            <person name="Barry K.W."/>
            <person name="Binder M."/>
            <person name="Choi C."/>
            <person name="Clum A."/>
            <person name="Copeland A."/>
            <person name="Grisel N."/>
            <person name="Haridas S."/>
            <person name="Kipfer T."/>
            <person name="LaButti K."/>
            <person name="Lindquist E."/>
            <person name="Lipzen A."/>
            <person name="Maire R."/>
            <person name="Meier B."/>
            <person name="Mihaltcheva S."/>
            <person name="Molinier V."/>
            <person name="Murat C."/>
            <person name="Poggeler S."/>
            <person name="Quandt C.A."/>
            <person name="Sperisen C."/>
            <person name="Tritt A."/>
            <person name="Tisserant E."/>
            <person name="Crous P.W."/>
            <person name="Henrissat B."/>
            <person name="Nehls U."/>
            <person name="Egli S."/>
            <person name="Spatafora J.W."/>
            <person name="Grigoriev I.V."/>
            <person name="Martin F.M."/>
        </authorList>
    </citation>
    <scope>NUCLEOTIDE SEQUENCE [LARGE SCALE GENOMIC DNA]</scope>
    <source>
        <strain evidence="6 7">CBS 459.81</strain>
    </source>
</reference>
<dbReference type="PROSITE" id="PS51388">
    <property type="entry name" value="GED"/>
    <property type="match status" value="1"/>
</dbReference>
<dbReference type="PANTHER" id="PTHR11566:SF131">
    <property type="entry name" value="GTPASE, PUTATIVE (AFU_ORTHOLOGUE AFUA_6G07630)-RELATED"/>
    <property type="match status" value="1"/>
</dbReference>
<dbReference type="InterPro" id="IPR003130">
    <property type="entry name" value="GED"/>
</dbReference>
<organism evidence="6 7">
    <name type="scientific">Lepidopterella palustris CBS 459.81</name>
    <dbReference type="NCBI Taxonomy" id="1314670"/>
    <lineage>
        <taxon>Eukaryota</taxon>
        <taxon>Fungi</taxon>
        <taxon>Dikarya</taxon>
        <taxon>Ascomycota</taxon>
        <taxon>Pezizomycotina</taxon>
        <taxon>Dothideomycetes</taxon>
        <taxon>Pleosporomycetidae</taxon>
        <taxon>Mytilinidiales</taxon>
        <taxon>Argynnaceae</taxon>
        <taxon>Lepidopterella</taxon>
    </lineage>
</organism>
<feature type="compositionally biased region" description="Polar residues" evidence="3">
    <location>
        <begin position="901"/>
        <end position="915"/>
    </location>
</feature>
<dbReference type="CDD" id="cd08771">
    <property type="entry name" value="DLP_1"/>
    <property type="match status" value="1"/>
</dbReference>
<dbReference type="Pfam" id="PF02212">
    <property type="entry name" value="GED"/>
    <property type="match status" value="1"/>
</dbReference>
<feature type="compositionally biased region" description="Low complexity" evidence="3">
    <location>
        <begin position="65"/>
        <end position="82"/>
    </location>
</feature>
<feature type="compositionally biased region" description="Polar residues" evidence="3">
    <location>
        <begin position="51"/>
        <end position="64"/>
    </location>
</feature>
<feature type="region of interest" description="Disordered" evidence="3">
    <location>
        <begin position="899"/>
        <end position="935"/>
    </location>
</feature>
<dbReference type="SUPFAM" id="SSF52540">
    <property type="entry name" value="P-loop containing nucleoside triphosphate hydrolases"/>
    <property type="match status" value="1"/>
</dbReference>
<dbReference type="PROSITE" id="PS51718">
    <property type="entry name" value="G_DYNAMIN_2"/>
    <property type="match status" value="1"/>
</dbReference>
<feature type="region of interest" description="Disordered" evidence="3">
    <location>
        <begin position="562"/>
        <end position="614"/>
    </location>
</feature>
<feature type="compositionally biased region" description="Polar residues" evidence="3">
    <location>
        <begin position="12"/>
        <end position="42"/>
    </location>
</feature>
<dbReference type="Pfam" id="PF01031">
    <property type="entry name" value="Dynamin_M"/>
    <property type="match status" value="1"/>
</dbReference>
<dbReference type="GO" id="GO:0008017">
    <property type="term" value="F:microtubule binding"/>
    <property type="evidence" value="ECO:0007669"/>
    <property type="project" value="TreeGrafter"/>
</dbReference>
<dbReference type="EMBL" id="KV744979">
    <property type="protein sequence ID" value="OCK79986.1"/>
    <property type="molecule type" value="Genomic_DNA"/>
</dbReference>
<dbReference type="OrthoDB" id="5061070at2759"/>
<evidence type="ECO:0008006" key="8">
    <source>
        <dbReference type="Google" id="ProtNLM"/>
    </source>
</evidence>
<dbReference type="GO" id="GO:0005886">
    <property type="term" value="C:plasma membrane"/>
    <property type="evidence" value="ECO:0007669"/>
    <property type="project" value="TreeGrafter"/>
</dbReference>
<dbReference type="GO" id="GO:0031623">
    <property type="term" value="P:receptor internalization"/>
    <property type="evidence" value="ECO:0007669"/>
    <property type="project" value="TreeGrafter"/>
</dbReference>
<dbReference type="GO" id="GO:0005737">
    <property type="term" value="C:cytoplasm"/>
    <property type="evidence" value="ECO:0007669"/>
    <property type="project" value="TreeGrafter"/>
</dbReference>
<dbReference type="Proteomes" id="UP000250266">
    <property type="component" value="Unassembled WGS sequence"/>
</dbReference>
<dbReference type="GO" id="GO:0005525">
    <property type="term" value="F:GTP binding"/>
    <property type="evidence" value="ECO:0007669"/>
    <property type="project" value="InterPro"/>
</dbReference>
<dbReference type="InterPro" id="IPR001401">
    <property type="entry name" value="Dynamin_GTPase"/>
</dbReference>
<protein>
    <recommendedName>
        <fullName evidence="8">P-loop containing nucleoside triphosphate hydrolase protein</fullName>
    </recommendedName>
</protein>
<evidence type="ECO:0000259" key="4">
    <source>
        <dbReference type="PROSITE" id="PS51388"/>
    </source>
</evidence>
<gene>
    <name evidence="6" type="ORF">K432DRAFT_393431</name>
</gene>
<accession>A0A8E2E9K3</accession>
<proteinExistence type="predicted"/>
<evidence type="ECO:0000259" key="5">
    <source>
        <dbReference type="PROSITE" id="PS51718"/>
    </source>
</evidence>
<keyword evidence="7" id="KW-1185">Reference proteome</keyword>
<dbReference type="PRINTS" id="PR00195">
    <property type="entry name" value="DYNAMIN"/>
</dbReference>
<evidence type="ECO:0000256" key="1">
    <source>
        <dbReference type="ARBA" id="ARBA00022741"/>
    </source>
</evidence>
<evidence type="ECO:0000256" key="3">
    <source>
        <dbReference type="SAM" id="MobiDB-lite"/>
    </source>
</evidence>
<dbReference type="InterPro" id="IPR000375">
    <property type="entry name" value="Dynamin_stalk"/>
</dbReference>
<dbReference type="InterPro" id="IPR030381">
    <property type="entry name" value="G_DYNAMIN_dom"/>
</dbReference>
<evidence type="ECO:0000313" key="6">
    <source>
        <dbReference type="EMBL" id="OCK79986.1"/>
    </source>
</evidence>
<dbReference type="InterPro" id="IPR045063">
    <property type="entry name" value="Dynamin_N"/>
</dbReference>
<dbReference type="Pfam" id="PF00350">
    <property type="entry name" value="Dynamin_N"/>
    <property type="match status" value="1"/>
</dbReference>
<dbReference type="InterPro" id="IPR020850">
    <property type="entry name" value="GED_dom"/>
</dbReference>
<dbReference type="Gene3D" id="3.40.50.300">
    <property type="entry name" value="P-loop containing nucleotide triphosphate hydrolases"/>
    <property type="match status" value="1"/>
</dbReference>
<feature type="domain" description="Dynamin-type G" evidence="5">
    <location>
        <begin position="136"/>
        <end position="464"/>
    </location>
</feature>
<dbReference type="GO" id="GO:0003924">
    <property type="term" value="F:GTPase activity"/>
    <property type="evidence" value="ECO:0007669"/>
    <property type="project" value="InterPro"/>
</dbReference>
<name>A0A8E2E9K3_9PEZI</name>
<dbReference type="InterPro" id="IPR022812">
    <property type="entry name" value="Dynamin"/>
</dbReference>
<feature type="domain" description="GED" evidence="4">
    <location>
        <begin position="802"/>
        <end position="898"/>
    </location>
</feature>
<sequence length="935" mass="105520">MAGRTRARVTAVNKNYRSATMSEQQSAEEIAHQPSSASTTVPDDTIHSAYTKASSQVTPQRPQHNSLGSHQNQGSNGQSQNGTIRNEHSEATNGVSENGIEMLGRGTKELVLAINTLERLGLSQGSLAKGNRSKSEIPSPKVVVVGDQSAGKSSVIEAISDIKVPRSSGTCTRCPLNITSVANDEPGAVWQCRVYLHKKFDYHGSYPLPSLTKEKEKIPFHPWVERDAPMDIPFTVVNHKDSLAEIIRRAQLATLNPTHDPDQYIDEHAPFNRNMQVEFSPNLVCLDISGPGLPNLSFYDLPGVINQTEDDGKPYLVKLVKNLVKEYIKSENALVLLATSMEGDAANSSAAKIVRKLKAESRCIGVLTKPDRLPQGDPIDVWKAMLSGKKFQLGYGYFVTKQPAQSDLDRGIDHVDARRMEMEFFESNEPWATEFAEFRPRFGTRNLQDFLSQKLTAQILATLPLIRDRVKLQLDQIDAEIKYLPEPPTHNALGIVLELLQYFTDHVQKAMEGQYPYNEWRLVWKGLRQTFYQKLEDLKPTLRVSGKLDRLFLATTNASPSKDTDPITIDSDEEFGTPCPVPASTPSKKRKMEGPETPSQTPVPPTAIKSQNFNKGPAVRKNQLAKTFMLDEIKKTLDDISTSDIPGEVDPKALDYLIVICLKHWNQPTTEFFTTMEIALRSQLRSIFDEAFEAWASTEIYSEAWAIVEQFLIIHLGEQKDTLAPHMLSVEQEKPFTDDHELWDYHIVNAKQGFQEARLNHLFQKHFQSMASRKPLSQAERERMLKDPVLREKFKNDPYHREVEVMAKIRGYYKIASTRFYDNICLSLQAKLFRKLRTALHEELTSGLKVYEGDGRERCIQLLAEDGERRQQRFALMNRRKALLEGQKCLDELDRKYQEGPVNSSDVSNGSSPLPLQSYAAEHPTSSDPMELEEV</sequence>
<feature type="region of interest" description="Disordered" evidence="3">
    <location>
        <begin position="1"/>
        <end position="98"/>
    </location>
</feature>
<keyword evidence="2" id="KW-0342">GTP-binding</keyword>